<dbReference type="GO" id="GO:0007200">
    <property type="term" value="P:phospholipase C-activating G protein-coupled receptor signaling pathway"/>
    <property type="evidence" value="ECO:0007669"/>
    <property type="project" value="InterPro"/>
</dbReference>
<evidence type="ECO:0000256" key="1">
    <source>
        <dbReference type="ARBA" id="ARBA00022614"/>
    </source>
</evidence>
<gene>
    <name evidence="3" type="ORF">GEV33_014221</name>
</gene>
<comment type="caution">
    <text evidence="3">The sequence shown here is derived from an EMBL/GenBank/DDBJ whole genome shotgun (WGS) entry which is preliminary data.</text>
</comment>
<dbReference type="GO" id="GO:0005834">
    <property type="term" value="C:heterotrimeric G-protein complex"/>
    <property type="evidence" value="ECO:0007669"/>
    <property type="project" value="InterPro"/>
</dbReference>
<dbReference type="PANTHER" id="PTHR15936:SF2">
    <property type="entry name" value="GUANINE NUCLEOTIDE-BINDING PROTEIN G(I)_G(S)_G(O) SUBUNIT GAMMA-13"/>
    <property type="match status" value="1"/>
</dbReference>
<dbReference type="GO" id="GO:0050909">
    <property type="term" value="P:sensory perception of taste"/>
    <property type="evidence" value="ECO:0007669"/>
    <property type="project" value="InterPro"/>
</dbReference>
<accession>A0A8J6H649</accession>
<dbReference type="InterPro" id="IPR039227">
    <property type="entry name" value="GNG13"/>
</dbReference>
<dbReference type="SUPFAM" id="SSF52058">
    <property type="entry name" value="L domain-like"/>
    <property type="match status" value="2"/>
</dbReference>
<reference evidence="3" key="2">
    <citation type="submission" date="2021-08" db="EMBL/GenBank/DDBJ databases">
        <authorList>
            <person name="Eriksson T."/>
        </authorList>
    </citation>
    <scope>NUCLEOTIDE SEQUENCE</scope>
    <source>
        <strain evidence="3">Stoneville</strain>
        <tissue evidence="3">Whole head</tissue>
    </source>
</reference>
<proteinExistence type="predicted"/>
<dbReference type="Pfam" id="PF13306">
    <property type="entry name" value="LRR_5"/>
    <property type="match status" value="1"/>
</dbReference>
<evidence type="ECO:0000313" key="3">
    <source>
        <dbReference type="EMBL" id="KAH0808572.1"/>
    </source>
</evidence>
<dbReference type="InterPro" id="IPR003591">
    <property type="entry name" value="Leu-rich_rpt_typical-subtyp"/>
</dbReference>
<name>A0A8J6H649_TENMO</name>
<dbReference type="InterPro" id="IPR032675">
    <property type="entry name" value="LRR_dom_sf"/>
</dbReference>
<evidence type="ECO:0000256" key="2">
    <source>
        <dbReference type="ARBA" id="ARBA00022737"/>
    </source>
</evidence>
<dbReference type="InterPro" id="IPR001611">
    <property type="entry name" value="Leu-rich_rpt"/>
</dbReference>
<organism evidence="3 4">
    <name type="scientific">Tenebrio molitor</name>
    <name type="common">Yellow mealworm beetle</name>
    <dbReference type="NCBI Taxonomy" id="7067"/>
    <lineage>
        <taxon>Eukaryota</taxon>
        <taxon>Metazoa</taxon>
        <taxon>Ecdysozoa</taxon>
        <taxon>Arthropoda</taxon>
        <taxon>Hexapoda</taxon>
        <taxon>Insecta</taxon>
        <taxon>Pterygota</taxon>
        <taxon>Neoptera</taxon>
        <taxon>Endopterygota</taxon>
        <taxon>Coleoptera</taxon>
        <taxon>Polyphaga</taxon>
        <taxon>Cucujiformia</taxon>
        <taxon>Tenebrionidae</taxon>
        <taxon>Tenebrio</taxon>
    </lineage>
</organism>
<dbReference type="EMBL" id="JABDTM020028662">
    <property type="protein sequence ID" value="KAH0808572.1"/>
    <property type="molecule type" value="Genomic_DNA"/>
</dbReference>
<protein>
    <submittedName>
        <fullName evidence="3">Uncharacterized protein</fullName>
    </submittedName>
</protein>
<keyword evidence="4" id="KW-1185">Reference proteome</keyword>
<dbReference type="GO" id="GO:0031681">
    <property type="term" value="F:G-protein beta-subunit binding"/>
    <property type="evidence" value="ECO:0007669"/>
    <property type="project" value="InterPro"/>
</dbReference>
<dbReference type="AlphaFoldDB" id="A0A8J6H649"/>
<dbReference type="Gene3D" id="3.80.10.10">
    <property type="entry name" value="Ribonuclease Inhibitor"/>
    <property type="match status" value="3"/>
</dbReference>
<reference evidence="3" key="1">
    <citation type="journal article" date="2020" name="J Insects Food Feed">
        <title>The yellow mealworm (Tenebrio molitor) genome: a resource for the emerging insects as food and feed industry.</title>
        <authorList>
            <person name="Eriksson T."/>
            <person name="Andere A."/>
            <person name="Kelstrup H."/>
            <person name="Emery V."/>
            <person name="Picard C."/>
        </authorList>
    </citation>
    <scope>NUCLEOTIDE SEQUENCE</scope>
    <source>
        <strain evidence="3">Stoneville</strain>
        <tissue evidence="3">Whole head</tissue>
    </source>
</reference>
<dbReference type="PANTHER" id="PTHR15936">
    <property type="entry name" value="GUANINE NUCLEOTIDE-BINDING PROTEIN G I /G S /G O GAMMA-13 SUBUNIT"/>
    <property type="match status" value="1"/>
</dbReference>
<sequence length="736" mass="84494">MDEEHEIAVLQIVEDEPHVGQREVTNKRSSVFKFCAIIRPILSEEIDLHRRQNMGLQQDGEPHHFYLYVRHYLNTVYANKWIELSLMQLTFNFNETMNKKTERKISTEGDLTRLYVDSLDNVVLCKRMFDGFYKFTHLYIEANNVEEIEADFLHGQQIYKSLHIVNGRIKIIKQNTFKNLMVMTVGLHENEISTIEREAFVNLSRLEEISLGKNKITRLSPDGFIKLPRLNNFDVSNNRISKVQKEFFEFLKNESVLICLQYNAIDVVDDEAFVGSTTKNVQIDLGHNYIKFVPCGFFQGRRFGGVDLTHNKISNFSEDFLRKKVDIEFLDLSFNPLEEGTLEEMTTWAKHNDVDLVCPNHSDEGKKPMEWIEENGWEVLNGIKQGEEEGEWTYTGVSKMVPNLLRVLVKLLATMRSALLVYLVLLGTTLGCDQTAIDYYLVYPGLQSGVSIAKTDKTITTLKDNSILEADTLNNKILCKEMFEDLYKFESVRFIAPYVEQLEPDFFHGQQVFKSIAIISSKIRTIKKDTFKDLPVQYLELRNNEIATIEEEAFVNLPFLAMLDLGENQLISLNPDSFVGLPQLTTFLAHNNQIAKLQDNVFKFLNAYMTHIDLTDNQIAVLDEEVFNGSAAENVVLLLRGNSIRGLSGGFQKRHFKEVHLEGNEISNISDEFFEKCTDITFLDLSFNPLDNDTLELLESWSAENGIIFRYSLNSAGGHLSNYLLAIGAFIVVQFL</sequence>
<dbReference type="InterPro" id="IPR026906">
    <property type="entry name" value="LRR_5"/>
</dbReference>
<dbReference type="SMART" id="SM00369">
    <property type="entry name" value="LRR_TYP"/>
    <property type="match status" value="6"/>
</dbReference>
<dbReference type="Pfam" id="PF13855">
    <property type="entry name" value="LRR_8"/>
    <property type="match status" value="2"/>
</dbReference>
<keyword evidence="2" id="KW-0677">Repeat</keyword>
<keyword evidence="1" id="KW-0433">Leucine-rich repeat</keyword>
<evidence type="ECO:0000313" key="4">
    <source>
        <dbReference type="Proteomes" id="UP000719412"/>
    </source>
</evidence>
<dbReference type="Proteomes" id="UP000719412">
    <property type="component" value="Unassembled WGS sequence"/>
</dbReference>